<gene>
    <name evidence="2" type="ORF">J0A69_15945</name>
</gene>
<name>A0ABS3CIL2_9BACT</name>
<feature type="transmembrane region" description="Helical" evidence="1">
    <location>
        <begin position="6"/>
        <end position="26"/>
    </location>
</feature>
<keyword evidence="3" id="KW-1185">Reference proteome</keyword>
<dbReference type="Proteomes" id="UP000664480">
    <property type="component" value="Unassembled WGS sequence"/>
</dbReference>
<dbReference type="EMBL" id="JAFKCU010000003">
    <property type="protein sequence ID" value="MBN7816938.1"/>
    <property type="molecule type" value="Genomic_DNA"/>
</dbReference>
<reference evidence="2 3" key="1">
    <citation type="submission" date="2021-03" db="EMBL/GenBank/DDBJ databases">
        <title>novel species isolated from a fishpond in China.</title>
        <authorList>
            <person name="Lu H."/>
            <person name="Cai Z."/>
        </authorList>
    </citation>
    <scope>NUCLEOTIDE SEQUENCE [LARGE SCALE GENOMIC DNA]</scope>
    <source>
        <strain evidence="2 3">YJ13C</strain>
    </source>
</reference>
<keyword evidence="1" id="KW-0472">Membrane</keyword>
<comment type="caution">
    <text evidence="2">The sequence shown here is derived from an EMBL/GenBank/DDBJ whole genome shotgun (WGS) entry which is preliminary data.</text>
</comment>
<proteinExistence type="predicted"/>
<protein>
    <submittedName>
        <fullName evidence="2">Uncharacterized protein</fullName>
    </submittedName>
</protein>
<evidence type="ECO:0000313" key="2">
    <source>
        <dbReference type="EMBL" id="MBN7816938.1"/>
    </source>
</evidence>
<sequence>MERLNLSKLGIAFLMLCCIGTAYILFNLNHQTEVHRGVLAKKHEFGLAKRALLQFRFGSKEDPCRLTVVNEDEEIIQVIGSGQDVEEGDTIYYIEKESILGFIYYVREE</sequence>
<organism evidence="2 3">
    <name type="scientific">Algoriphagus pacificus</name>
    <dbReference type="NCBI Taxonomy" id="2811234"/>
    <lineage>
        <taxon>Bacteria</taxon>
        <taxon>Pseudomonadati</taxon>
        <taxon>Bacteroidota</taxon>
        <taxon>Cytophagia</taxon>
        <taxon>Cytophagales</taxon>
        <taxon>Cyclobacteriaceae</taxon>
        <taxon>Algoriphagus</taxon>
    </lineage>
</organism>
<evidence type="ECO:0000256" key="1">
    <source>
        <dbReference type="SAM" id="Phobius"/>
    </source>
</evidence>
<accession>A0ABS3CIL2</accession>
<keyword evidence="1" id="KW-1133">Transmembrane helix</keyword>
<keyword evidence="1" id="KW-0812">Transmembrane</keyword>
<dbReference type="RefSeq" id="WP_206587591.1">
    <property type="nucleotide sequence ID" value="NZ_JAFKCU010000003.1"/>
</dbReference>
<evidence type="ECO:0000313" key="3">
    <source>
        <dbReference type="Proteomes" id="UP000664480"/>
    </source>
</evidence>